<comment type="cofactor">
    <cofactor evidence="1">
        <name>a divalent metal cation</name>
        <dbReference type="ChEBI" id="CHEBI:60240"/>
    </cofactor>
</comment>
<dbReference type="InterPro" id="IPR013527">
    <property type="entry name" value="YicC-like_N"/>
</dbReference>
<dbReference type="Pfam" id="PF03755">
    <property type="entry name" value="YicC-like_N"/>
    <property type="match status" value="1"/>
</dbReference>
<dbReference type="EMBL" id="CP065938">
    <property type="protein sequence ID" value="UWX06729.1"/>
    <property type="molecule type" value="Genomic_DNA"/>
</dbReference>
<evidence type="ECO:0000256" key="3">
    <source>
        <dbReference type="ARBA" id="ARBA00022759"/>
    </source>
</evidence>
<evidence type="ECO:0000313" key="9">
    <source>
        <dbReference type="EMBL" id="UWX06729.1"/>
    </source>
</evidence>
<dbReference type="Pfam" id="PF08340">
    <property type="entry name" value="YicC-like_C"/>
    <property type="match status" value="1"/>
</dbReference>
<organism evidence="9 10">
    <name type="scientific">Taurinivorans muris</name>
    <dbReference type="NCBI Taxonomy" id="2787751"/>
    <lineage>
        <taxon>Bacteria</taxon>
        <taxon>Pseudomonadati</taxon>
        <taxon>Thermodesulfobacteriota</taxon>
        <taxon>Desulfovibrionia</taxon>
        <taxon>Desulfovibrionales</taxon>
        <taxon>Desulfovibrionaceae</taxon>
        <taxon>Taurinivorans</taxon>
    </lineage>
</organism>
<dbReference type="PANTHER" id="PTHR30636:SF3">
    <property type="entry name" value="UPF0701 PROTEIN YICC"/>
    <property type="match status" value="1"/>
</dbReference>
<keyword evidence="3" id="KW-0255">Endonuclease</keyword>
<dbReference type="NCBIfam" id="TIGR00255">
    <property type="entry name" value="YicC/YloC family endoribonuclease"/>
    <property type="match status" value="1"/>
</dbReference>
<evidence type="ECO:0000256" key="1">
    <source>
        <dbReference type="ARBA" id="ARBA00001968"/>
    </source>
</evidence>
<evidence type="ECO:0000259" key="7">
    <source>
        <dbReference type="Pfam" id="PF03755"/>
    </source>
</evidence>
<name>A0ABY5Y5B8_9BACT</name>
<feature type="domain" description="Endoribonuclease YicC-like C-terminal" evidence="8">
    <location>
        <begin position="171"/>
        <end position="292"/>
    </location>
</feature>
<dbReference type="PANTHER" id="PTHR30636">
    <property type="entry name" value="UPF0701 PROTEIN YICC"/>
    <property type="match status" value="1"/>
</dbReference>
<keyword evidence="4" id="KW-0378">Hydrolase</keyword>
<keyword evidence="10" id="KW-1185">Reference proteome</keyword>
<keyword evidence="2" id="KW-0540">Nuclease</keyword>
<gene>
    <name evidence="9" type="ORF">JBF11_04020</name>
</gene>
<comment type="similarity">
    <text evidence="5">Belongs to the YicC/YloC family.</text>
</comment>
<feature type="coiled-coil region" evidence="6">
    <location>
        <begin position="183"/>
        <end position="253"/>
    </location>
</feature>
<accession>A0ABY5Y5B8</accession>
<evidence type="ECO:0000256" key="2">
    <source>
        <dbReference type="ARBA" id="ARBA00022722"/>
    </source>
</evidence>
<evidence type="ECO:0000256" key="4">
    <source>
        <dbReference type="ARBA" id="ARBA00022801"/>
    </source>
</evidence>
<protein>
    <submittedName>
        <fullName evidence="9">YicC family protein</fullName>
    </submittedName>
</protein>
<proteinExistence type="inferred from homology"/>
<feature type="domain" description="Endoribonuclease YicC-like N-terminal" evidence="7">
    <location>
        <begin position="2"/>
        <end position="154"/>
    </location>
</feature>
<evidence type="ECO:0000256" key="5">
    <source>
        <dbReference type="ARBA" id="ARBA00035648"/>
    </source>
</evidence>
<evidence type="ECO:0000256" key="6">
    <source>
        <dbReference type="SAM" id="Coils"/>
    </source>
</evidence>
<dbReference type="InterPro" id="IPR005229">
    <property type="entry name" value="YicC/YloC-like"/>
</dbReference>
<dbReference type="InterPro" id="IPR013551">
    <property type="entry name" value="YicC-like_C"/>
</dbReference>
<dbReference type="Proteomes" id="UP001058120">
    <property type="component" value="Chromosome"/>
</dbReference>
<evidence type="ECO:0000259" key="8">
    <source>
        <dbReference type="Pfam" id="PF08340"/>
    </source>
</evidence>
<reference evidence="9" key="1">
    <citation type="submission" date="2020-12" db="EMBL/GenBank/DDBJ databases">
        <title>Taurinivorans muris gen. nov., sp. nov., fundamental and realized metabolic niche of a ubiquitous sulfidogenic bacterium in the murine intestine.</title>
        <authorList>
            <person name="Ye H."/>
            <person name="Hanson B.T."/>
            <person name="Loy A."/>
        </authorList>
    </citation>
    <scope>NUCLEOTIDE SEQUENCE</scope>
    <source>
        <strain evidence="9">LT0009</strain>
    </source>
</reference>
<sequence>MLRSMTGFGRSVRHNERYSLICEIRSVNGRFLDIKWKLPALLRPFESRFEKTARQHAARGRVEISFTLQEINQKGLVSFDHAQADAMLAELKNLAEKRDEVYQIDYNSLLKIPTLWLGNEEEASEELVEFAQESLLTALMDWNASREEEAKALKTDLENRFEKMGGWLAQINSMAPEVKENRFQAVRERVQEILQRMEAVLDESRFLQEIALMADKLDVSEECTRLEAHMKRLSELLDNAEDAGRKLDFTLQECFREINTCGNKVQDFSVSAIVVDYKNELEKCREQVQNLE</sequence>
<keyword evidence="6" id="KW-0175">Coiled coil</keyword>
<evidence type="ECO:0000313" key="10">
    <source>
        <dbReference type="Proteomes" id="UP001058120"/>
    </source>
</evidence>